<feature type="transmembrane region" description="Helical" evidence="8">
    <location>
        <begin position="373"/>
        <end position="391"/>
    </location>
</feature>
<feature type="transmembrane region" description="Helical" evidence="8">
    <location>
        <begin position="161"/>
        <end position="178"/>
    </location>
</feature>
<keyword evidence="6 8" id="KW-1133">Transmembrane helix</keyword>
<feature type="transmembrane region" description="Helical" evidence="8">
    <location>
        <begin position="397"/>
        <end position="415"/>
    </location>
</feature>
<evidence type="ECO:0000256" key="3">
    <source>
        <dbReference type="ARBA" id="ARBA00022676"/>
    </source>
</evidence>
<dbReference type="InterPro" id="IPR038731">
    <property type="entry name" value="RgtA/B/C-like"/>
</dbReference>
<evidence type="ECO:0000256" key="5">
    <source>
        <dbReference type="ARBA" id="ARBA00022692"/>
    </source>
</evidence>
<feature type="transmembrane region" description="Helical" evidence="8">
    <location>
        <begin position="7"/>
        <end position="26"/>
    </location>
</feature>
<accession>A0ABW6AF15</accession>
<keyword evidence="7 8" id="KW-0472">Membrane</keyword>
<proteinExistence type="predicted"/>
<keyword evidence="11" id="KW-1185">Reference proteome</keyword>
<keyword evidence="4 10" id="KW-0808">Transferase</keyword>
<feature type="transmembrane region" description="Helical" evidence="8">
    <location>
        <begin position="289"/>
        <end position="306"/>
    </location>
</feature>
<sequence>MIGEHKGFLFYGTRFTFVGGSSFRLVRLPTENNEPTLVVGANIVNPGNLFSAIFALLFLLVKRNFLVLLRFLMNQKLFYSLVLVSLGALFFIPFLGSVRLFDWDEINFAECAREMMVLGDYLHVHIDFKPFYEKPPLFFWFQSIMMHLFGINEFAARLPNAICGIITLVYLYNLGQKLHGHRFGFLWSLAYLGSVTPHLYFRSGIIDPFFNLFIFVGLVNLIFASWKRERLSSLLLVPKNEWTYLLVGGFVLGLGIMTKGPVAYLIVCLVLFVYWMLSRFRWFITPLQFLAFSVAASFVSLVWYGLDIYLHGPALMREFLAYNFRLFSTPDAGHAGFPGYHIILLLVGCFPASIFAIRSFGPLFIERNYQREFRRWMLILFWVVLILFSIVQSKIVHYSSLCYFPLTYFAALTLLQLEERKIQFNNWLRAGLILVGGIYVVALIGLPILAHHMDLVKSYADQDAFTQRNLDAKINWTGWEVLPGIWLLAILILAIVWFNQREIARASLTLFVGMAIFITLTLWFFIGRIEGISQDAAMRFFERAQGKDVYVKSYGYHSYGPYFYTQKPPVTNPNYYNDAWLLRGRIDKDVLFIRKASEEPTLLDSLPDVRKTGEENGFVFYHRKAK</sequence>
<keyword evidence="3 10" id="KW-0328">Glycosyltransferase</keyword>
<feature type="transmembrane region" description="Helical" evidence="8">
    <location>
        <begin position="77"/>
        <end position="95"/>
    </location>
</feature>
<evidence type="ECO:0000256" key="2">
    <source>
        <dbReference type="ARBA" id="ARBA00022475"/>
    </source>
</evidence>
<dbReference type="InterPro" id="IPR050297">
    <property type="entry name" value="LipidA_mod_glycosyltrf_83"/>
</dbReference>
<dbReference type="EC" id="2.4.-.-" evidence="10"/>
<dbReference type="Proteomes" id="UP001597512">
    <property type="component" value="Unassembled WGS sequence"/>
</dbReference>
<comment type="subcellular location">
    <subcellularLocation>
        <location evidence="1">Cell membrane</location>
        <topology evidence="1">Multi-pass membrane protein</topology>
    </subcellularLocation>
</comment>
<keyword evidence="5 8" id="KW-0812">Transmembrane</keyword>
<dbReference type="PANTHER" id="PTHR33908:SF3">
    <property type="entry name" value="UNDECAPRENYL PHOSPHATE-ALPHA-4-AMINO-4-DEOXY-L-ARABINOSE ARABINOSYL TRANSFERASE"/>
    <property type="match status" value="1"/>
</dbReference>
<keyword evidence="2" id="KW-1003">Cell membrane</keyword>
<feature type="transmembrane region" description="Helical" evidence="8">
    <location>
        <begin position="246"/>
        <end position="277"/>
    </location>
</feature>
<feature type="transmembrane region" description="Helical" evidence="8">
    <location>
        <begin position="506"/>
        <end position="526"/>
    </location>
</feature>
<name>A0ABW6AF15_9BACT</name>
<evidence type="ECO:0000256" key="8">
    <source>
        <dbReference type="SAM" id="Phobius"/>
    </source>
</evidence>
<dbReference type="PANTHER" id="PTHR33908">
    <property type="entry name" value="MANNOSYLTRANSFERASE YKCB-RELATED"/>
    <property type="match status" value="1"/>
</dbReference>
<evidence type="ECO:0000259" key="9">
    <source>
        <dbReference type="Pfam" id="PF13231"/>
    </source>
</evidence>
<evidence type="ECO:0000313" key="11">
    <source>
        <dbReference type="Proteomes" id="UP001597512"/>
    </source>
</evidence>
<evidence type="ECO:0000256" key="6">
    <source>
        <dbReference type="ARBA" id="ARBA00022989"/>
    </source>
</evidence>
<evidence type="ECO:0000313" key="10">
    <source>
        <dbReference type="EMBL" id="MFD2933057.1"/>
    </source>
</evidence>
<dbReference type="EMBL" id="JBHUOM010000001">
    <property type="protein sequence ID" value="MFD2933057.1"/>
    <property type="molecule type" value="Genomic_DNA"/>
</dbReference>
<feature type="transmembrane region" description="Helical" evidence="8">
    <location>
        <begin position="481"/>
        <end position="499"/>
    </location>
</feature>
<feature type="transmembrane region" description="Helical" evidence="8">
    <location>
        <begin position="184"/>
        <end position="201"/>
    </location>
</feature>
<gene>
    <name evidence="10" type="ORF">ACFS25_04645</name>
</gene>
<feature type="transmembrane region" description="Helical" evidence="8">
    <location>
        <begin position="427"/>
        <end position="450"/>
    </location>
</feature>
<dbReference type="RefSeq" id="WP_381497239.1">
    <property type="nucleotide sequence ID" value="NZ_JBHUOM010000001.1"/>
</dbReference>
<feature type="transmembrane region" description="Helical" evidence="8">
    <location>
        <begin position="46"/>
        <end position="65"/>
    </location>
</feature>
<protein>
    <submittedName>
        <fullName evidence="10">ArnT family glycosyltransferase</fullName>
        <ecNumber evidence="10">2.4.-.-</ecNumber>
    </submittedName>
</protein>
<comment type="caution">
    <text evidence="10">The sequence shown here is derived from an EMBL/GenBank/DDBJ whole genome shotgun (WGS) entry which is preliminary data.</text>
</comment>
<evidence type="ECO:0000256" key="1">
    <source>
        <dbReference type="ARBA" id="ARBA00004651"/>
    </source>
</evidence>
<reference evidence="11" key="1">
    <citation type="journal article" date="2019" name="Int. J. Syst. Evol. Microbiol.">
        <title>The Global Catalogue of Microorganisms (GCM) 10K type strain sequencing project: providing services to taxonomists for standard genome sequencing and annotation.</title>
        <authorList>
            <consortium name="The Broad Institute Genomics Platform"/>
            <consortium name="The Broad Institute Genome Sequencing Center for Infectious Disease"/>
            <person name="Wu L."/>
            <person name="Ma J."/>
        </authorList>
    </citation>
    <scope>NUCLEOTIDE SEQUENCE [LARGE SCALE GENOMIC DNA]</scope>
    <source>
        <strain evidence="11">KCTC 52490</strain>
    </source>
</reference>
<feature type="domain" description="Glycosyltransferase RgtA/B/C/D-like" evidence="9">
    <location>
        <begin position="134"/>
        <end position="303"/>
    </location>
</feature>
<evidence type="ECO:0000256" key="7">
    <source>
        <dbReference type="ARBA" id="ARBA00023136"/>
    </source>
</evidence>
<feature type="transmembrane region" description="Helical" evidence="8">
    <location>
        <begin position="340"/>
        <end position="361"/>
    </location>
</feature>
<feature type="transmembrane region" description="Helical" evidence="8">
    <location>
        <begin position="208"/>
        <end position="226"/>
    </location>
</feature>
<evidence type="ECO:0000256" key="4">
    <source>
        <dbReference type="ARBA" id="ARBA00022679"/>
    </source>
</evidence>
<dbReference type="Pfam" id="PF13231">
    <property type="entry name" value="PMT_2"/>
    <property type="match status" value="1"/>
</dbReference>
<organism evidence="10 11">
    <name type="scientific">Spirosoma flavum</name>
    <dbReference type="NCBI Taxonomy" id="2048557"/>
    <lineage>
        <taxon>Bacteria</taxon>
        <taxon>Pseudomonadati</taxon>
        <taxon>Bacteroidota</taxon>
        <taxon>Cytophagia</taxon>
        <taxon>Cytophagales</taxon>
        <taxon>Cytophagaceae</taxon>
        <taxon>Spirosoma</taxon>
    </lineage>
</organism>
<dbReference type="GO" id="GO:0016757">
    <property type="term" value="F:glycosyltransferase activity"/>
    <property type="evidence" value="ECO:0007669"/>
    <property type="project" value="UniProtKB-KW"/>
</dbReference>